<dbReference type="HOGENOM" id="CLU_047750_0_0_1"/>
<proteinExistence type="predicted"/>
<dbReference type="eggNOG" id="ENOG502SN3Z">
    <property type="taxonomic scope" value="Eukaryota"/>
</dbReference>
<gene>
    <name evidence="2" type="ORF">UREG_07475</name>
</gene>
<dbReference type="InParanoid" id="C4JZ74"/>
<organism evidence="2 3">
    <name type="scientific">Uncinocarpus reesii (strain UAMH 1704)</name>
    <dbReference type="NCBI Taxonomy" id="336963"/>
    <lineage>
        <taxon>Eukaryota</taxon>
        <taxon>Fungi</taxon>
        <taxon>Dikarya</taxon>
        <taxon>Ascomycota</taxon>
        <taxon>Pezizomycotina</taxon>
        <taxon>Eurotiomycetes</taxon>
        <taxon>Eurotiomycetidae</taxon>
        <taxon>Onygenales</taxon>
        <taxon>Onygenaceae</taxon>
        <taxon>Uncinocarpus</taxon>
    </lineage>
</organism>
<dbReference type="VEuPathDB" id="FungiDB:UREG_07475"/>
<sequence length="460" mass="53077">MASPLLNTPVEIMDMILSHLSSDDLRAICLINKHLRALAEPFLYSIIEFIWSRNQTPTIIPLLRSLLRRPLLASFVRNLVLLGDDFETSLHHYRREVPKLPVAEMDLEEFAESIRETNVPYGDSWIQKLQAGEMDAFVALLLSRLPNMRGLYLGPNFTAKNQLVGPMFHSALCEDRKCRLPSFNHLRDVSSVYFTLGIDYRRFVTYRNTQDVLPLFYLPSVERISTLIDNPINFTWPAGNLPNPSGLKSLELLMIREGNLGQVLSVTTGLEKLAWEWYYRDDLMDHFVTDTFDFDLIAADLSHVRNTLTHLTISAFTDMARADPEFPRIYMKGNLHPFSQLHMLKDLKVPLPFVMGFSPAAWDTRHRTGALPKGLEYLTLTDDLYLQEEWEWEDADLLEALRLWLESWKISTPHLRRLHFLSEHMAHGEWGPDMRQQLRDFGAKAGLQAEMIKLTGEMPP</sequence>
<evidence type="ECO:0000259" key="1">
    <source>
        <dbReference type="PROSITE" id="PS50181"/>
    </source>
</evidence>
<dbReference type="EMBL" id="CH476619">
    <property type="protein sequence ID" value="EEP82610.1"/>
    <property type="molecule type" value="Genomic_DNA"/>
</dbReference>
<dbReference type="InterPro" id="IPR056867">
    <property type="entry name" value="LRR_15"/>
</dbReference>
<feature type="domain" description="F-box" evidence="1">
    <location>
        <begin position="2"/>
        <end position="54"/>
    </location>
</feature>
<dbReference type="OMA" id="ESRLMGM"/>
<dbReference type="Pfam" id="PF24969">
    <property type="entry name" value="LRR_15"/>
    <property type="match status" value="1"/>
</dbReference>
<protein>
    <recommendedName>
        <fullName evidence="1">F-box domain-containing protein</fullName>
    </recommendedName>
</protein>
<reference evidence="3" key="1">
    <citation type="journal article" date="2009" name="Genome Res.">
        <title>Comparative genomic analyses of the human fungal pathogens Coccidioides and their relatives.</title>
        <authorList>
            <person name="Sharpton T.J."/>
            <person name="Stajich J.E."/>
            <person name="Rounsley S.D."/>
            <person name="Gardner M.J."/>
            <person name="Wortman J.R."/>
            <person name="Jordar V.S."/>
            <person name="Maiti R."/>
            <person name="Kodira C.D."/>
            <person name="Neafsey D.E."/>
            <person name="Zeng Q."/>
            <person name="Hung C.-Y."/>
            <person name="McMahan C."/>
            <person name="Muszewska A."/>
            <person name="Grynberg M."/>
            <person name="Mandel M.A."/>
            <person name="Kellner E.M."/>
            <person name="Barker B.M."/>
            <person name="Galgiani J.N."/>
            <person name="Orbach M.J."/>
            <person name="Kirkland T.N."/>
            <person name="Cole G.T."/>
            <person name="Henn M.R."/>
            <person name="Birren B.W."/>
            <person name="Taylor J.W."/>
        </authorList>
    </citation>
    <scope>NUCLEOTIDE SEQUENCE [LARGE SCALE GENOMIC DNA]</scope>
    <source>
        <strain evidence="3">UAMH 1704</strain>
    </source>
</reference>
<evidence type="ECO:0000313" key="3">
    <source>
        <dbReference type="Proteomes" id="UP000002058"/>
    </source>
</evidence>
<dbReference type="PROSITE" id="PS50181">
    <property type="entry name" value="FBOX"/>
    <property type="match status" value="1"/>
</dbReference>
<dbReference type="GeneID" id="8439943"/>
<dbReference type="KEGG" id="ure:UREG_07475"/>
<name>C4JZ74_UNCRE</name>
<dbReference type="AlphaFoldDB" id="C4JZ74"/>
<evidence type="ECO:0000313" key="2">
    <source>
        <dbReference type="EMBL" id="EEP82610.1"/>
    </source>
</evidence>
<accession>C4JZ74</accession>
<dbReference type="Proteomes" id="UP000002058">
    <property type="component" value="Unassembled WGS sequence"/>
</dbReference>
<dbReference type="RefSeq" id="XP_002582702.1">
    <property type="nucleotide sequence ID" value="XM_002582656.1"/>
</dbReference>
<keyword evidence="3" id="KW-1185">Reference proteome</keyword>
<dbReference type="OrthoDB" id="4191831at2759"/>
<dbReference type="InterPro" id="IPR001810">
    <property type="entry name" value="F-box_dom"/>
</dbReference>